<protein>
    <submittedName>
        <fullName evidence="2">Copper chaperone</fullName>
    </submittedName>
</protein>
<dbReference type="Proteomes" id="UP000293347">
    <property type="component" value="Unassembled WGS sequence"/>
</dbReference>
<dbReference type="AlphaFoldDB" id="A0A4R0NLG4"/>
<dbReference type="InterPro" id="IPR036163">
    <property type="entry name" value="HMA_dom_sf"/>
</dbReference>
<dbReference type="PROSITE" id="PS50846">
    <property type="entry name" value="HMA_2"/>
    <property type="match status" value="1"/>
</dbReference>
<dbReference type="CDD" id="cd00371">
    <property type="entry name" value="HMA"/>
    <property type="match status" value="1"/>
</dbReference>
<evidence type="ECO:0000313" key="2">
    <source>
        <dbReference type="EMBL" id="TCD01650.1"/>
    </source>
</evidence>
<organism evidence="2 3">
    <name type="scientific">Pedobacter psychroterrae</name>
    <dbReference type="NCBI Taxonomy" id="2530453"/>
    <lineage>
        <taxon>Bacteria</taxon>
        <taxon>Pseudomonadati</taxon>
        <taxon>Bacteroidota</taxon>
        <taxon>Sphingobacteriia</taxon>
        <taxon>Sphingobacteriales</taxon>
        <taxon>Sphingobacteriaceae</taxon>
        <taxon>Pedobacter</taxon>
    </lineage>
</organism>
<evidence type="ECO:0000259" key="1">
    <source>
        <dbReference type="PROSITE" id="PS50846"/>
    </source>
</evidence>
<sequence length="68" mass="7409">MHTIKFKTNIKCGGCVATVTPFLNAISSKWSVDTENPDKVLSIDTDEPVNPKQVISVLDTAGYKAEKI</sequence>
<name>A0A4R0NLG4_9SPHI</name>
<dbReference type="GO" id="GO:0046872">
    <property type="term" value="F:metal ion binding"/>
    <property type="evidence" value="ECO:0007669"/>
    <property type="project" value="InterPro"/>
</dbReference>
<feature type="domain" description="HMA" evidence="1">
    <location>
        <begin position="1"/>
        <end position="66"/>
    </location>
</feature>
<dbReference type="OrthoDB" id="677920at2"/>
<keyword evidence="3" id="KW-1185">Reference proteome</keyword>
<reference evidence="2 3" key="1">
    <citation type="submission" date="2019-02" db="EMBL/GenBank/DDBJ databases">
        <title>Pedobacter sp. RP-1-14 sp. nov., isolated from Arctic soil.</title>
        <authorList>
            <person name="Dahal R.H."/>
        </authorList>
    </citation>
    <scope>NUCLEOTIDE SEQUENCE [LARGE SCALE GENOMIC DNA]</scope>
    <source>
        <strain evidence="2 3">RP-1-14</strain>
    </source>
</reference>
<dbReference type="SUPFAM" id="SSF55008">
    <property type="entry name" value="HMA, heavy metal-associated domain"/>
    <property type="match status" value="1"/>
</dbReference>
<comment type="caution">
    <text evidence="2">The sequence shown here is derived from an EMBL/GenBank/DDBJ whole genome shotgun (WGS) entry which is preliminary data.</text>
</comment>
<accession>A0A4R0NLG4</accession>
<evidence type="ECO:0000313" key="3">
    <source>
        <dbReference type="Proteomes" id="UP000293347"/>
    </source>
</evidence>
<dbReference type="Gene3D" id="3.30.70.100">
    <property type="match status" value="1"/>
</dbReference>
<proteinExistence type="predicted"/>
<gene>
    <name evidence="2" type="ORF">EZ437_13100</name>
</gene>
<dbReference type="EMBL" id="SJSL01000002">
    <property type="protein sequence ID" value="TCD01650.1"/>
    <property type="molecule type" value="Genomic_DNA"/>
</dbReference>
<dbReference type="RefSeq" id="WP_131596450.1">
    <property type="nucleotide sequence ID" value="NZ_SJSL01000002.1"/>
</dbReference>
<dbReference type="InterPro" id="IPR006121">
    <property type="entry name" value="HMA_dom"/>
</dbReference>